<accession>A0A9X0CVJ2</accession>
<feature type="region of interest" description="Disordered" evidence="1">
    <location>
        <begin position="109"/>
        <end position="150"/>
    </location>
</feature>
<name>A0A9X0CVJ2_9CNID</name>
<sequence length="150" mass="16046">MSTDYGSGGKGKWSQNPNAPTFRKSIKIQLKCPKYMWNGSKRTYVDINDSRSNINVSSERSEASAISVGSGSVTDNKEGYPLPWIGHGREPHFNDGEPIFLVVDDDVEGMEQEAPVEGAPEAPVEADGCEGGTGTGQEGQSAVTAVRENP</sequence>
<protein>
    <submittedName>
        <fullName evidence="2">Uncharacterized protein</fullName>
    </submittedName>
</protein>
<dbReference type="Proteomes" id="UP001163046">
    <property type="component" value="Unassembled WGS sequence"/>
</dbReference>
<keyword evidence="3" id="KW-1185">Reference proteome</keyword>
<feature type="compositionally biased region" description="Gly residues" evidence="1">
    <location>
        <begin position="1"/>
        <end position="11"/>
    </location>
</feature>
<proteinExistence type="predicted"/>
<feature type="region of interest" description="Disordered" evidence="1">
    <location>
        <begin position="1"/>
        <end position="20"/>
    </location>
</feature>
<dbReference type="AlphaFoldDB" id="A0A9X0CVJ2"/>
<reference evidence="2" key="1">
    <citation type="submission" date="2023-01" db="EMBL/GenBank/DDBJ databases">
        <title>Genome assembly of the deep-sea coral Lophelia pertusa.</title>
        <authorList>
            <person name="Herrera S."/>
            <person name="Cordes E."/>
        </authorList>
    </citation>
    <scope>NUCLEOTIDE SEQUENCE</scope>
    <source>
        <strain evidence="2">USNM1676648</strain>
        <tissue evidence="2">Polyp</tissue>
    </source>
</reference>
<organism evidence="2 3">
    <name type="scientific">Desmophyllum pertusum</name>
    <dbReference type="NCBI Taxonomy" id="174260"/>
    <lineage>
        <taxon>Eukaryota</taxon>
        <taxon>Metazoa</taxon>
        <taxon>Cnidaria</taxon>
        <taxon>Anthozoa</taxon>
        <taxon>Hexacorallia</taxon>
        <taxon>Scleractinia</taxon>
        <taxon>Caryophylliina</taxon>
        <taxon>Caryophylliidae</taxon>
        <taxon>Desmophyllum</taxon>
    </lineage>
</organism>
<evidence type="ECO:0000313" key="2">
    <source>
        <dbReference type="EMBL" id="KAJ7375853.1"/>
    </source>
</evidence>
<evidence type="ECO:0000313" key="3">
    <source>
        <dbReference type="Proteomes" id="UP001163046"/>
    </source>
</evidence>
<gene>
    <name evidence="2" type="ORF">OS493_038383</name>
</gene>
<comment type="caution">
    <text evidence="2">The sequence shown here is derived from an EMBL/GenBank/DDBJ whole genome shotgun (WGS) entry which is preliminary data.</text>
</comment>
<evidence type="ECO:0000256" key="1">
    <source>
        <dbReference type="SAM" id="MobiDB-lite"/>
    </source>
</evidence>
<feature type="region of interest" description="Disordered" evidence="1">
    <location>
        <begin position="55"/>
        <end position="76"/>
    </location>
</feature>
<dbReference type="EMBL" id="MU826445">
    <property type="protein sequence ID" value="KAJ7375853.1"/>
    <property type="molecule type" value="Genomic_DNA"/>
</dbReference>